<dbReference type="InterPro" id="IPR011010">
    <property type="entry name" value="DNA_brk_join_enz"/>
</dbReference>
<feature type="active site" evidence="9">
    <location>
        <position position="309"/>
    </location>
</feature>
<comment type="subcellular location">
    <subcellularLocation>
        <location evidence="1 9">Cytoplasm</location>
    </subcellularLocation>
</comment>
<evidence type="ECO:0000313" key="14">
    <source>
        <dbReference type="Proteomes" id="UP000033220"/>
    </source>
</evidence>
<name>H6SJ33_PARPM</name>
<dbReference type="Proteomes" id="UP000033220">
    <property type="component" value="Chromosome DSM 122"/>
</dbReference>
<evidence type="ECO:0000256" key="10">
    <source>
        <dbReference type="SAM" id="MobiDB-lite"/>
    </source>
</evidence>
<keyword evidence="8 9" id="KW-0131">Cell cycle</keyword>
<dbReference type="CDD" id="cd00798">
    <property type="entry name" value="INT_XerDC_C"/>
    <property type="match status" value="1"/>
</dbReference>
<comment type="subunit">
    <text evidence="9">Forms a cyclic heterotetrameric complex composed of two molecules of XerC and two molecules of XerD.</text>
</comment>
<dbReference type="Pfam" id="PF00589">
    <property type="entry name" value="Phage_integrase"/>
    <property type="match status" value="1"/>
</dbReference>
<keyword evidence="5 9" id="KW-0229">DNA integration</keyword>
<dbReference type="Gene3D" id="1.10.150.130">
    <property type="match status" value="1"/>
</dbReference>
<dbReference type="GO" id="GO:0009037">
    <property type="term" value="F:tyrosine-based site-specific recombinase activity"/>
    <property type="evidence" value="ECO:0007669"/>
    <property type="project" value="UniProtKB-UniRule"/>
</dbReference>
<evidence type="ECO:0000256" key="7">
    <source>
        <dbReference type="ARBA" id="ARBA00023172"/>
    </source>
</evidence>
<feature type="active site" evidence="9">
    <location>
        <position position="205"/>
    </location>
</feature>
<comment type="function">
    <text evidence="9">Site-specific tyrosine recombinase, which acts by catalyzing the cutting and rejoining of the recombining DNA molecules. The XerC-XerD complex is essential to convert dimers of the bacterial chromosome into monomers to permit their segregation at cell division. It also contributes to the segregational stability of plasmids.</text>
</comment>
<evidence type="ECO:0000256" key="6">
    <source>
        <dbReference type="ARBA" id="ARBA00023125"/>
    </source>
</evidence>
<keyword evidence="7 9" id="KW-0233">DNA recombination</keyword>
<dbReference type="InterPro" id="IPR002104">
    <property type="entry name" value="Integrase_catalytic"/>
</dbReference>
<reference evidence="13 14" key="1">
    <citation type="submission" date="2012-02" db="EMBL/GenBank/DDBJ databases">
        <title>Shotgun genome sequence of Phaeospirillum photometricum DSM 122.</title>
        <authorList>
            <person name="Duquesne K."/>
            <person name="Sturgis J."/>
        </authorList>
    </citation>
    <scope>NUCLEOTIDE SEQUENCE [LARGE SCALE GENOMIC DNA]</scope>
    <source>
        <strain evidence="14">DSM122</strain>
    </source>
</reference>
<dbReference type="STRING" id="1150469.RSPPHO_01372"/>
<dbReference type="InterPro" id="IPR023009">
    <property type="entry name" value="Tyrosine_recombinase_XerC/XerD"/>
</dbReference>
<feature type="active site" evidence="9">
    <location>
        <position position="286"/>
    </location>
</feature>
<keyword evidence="2 9" id="KW-0963">Cytoplasm</keyword>
<dbReference type="GO" id="GO:0003677">
    <property type="term" value="F:DNA binding"/>
    <property type="evidence" value="ECO:0007669"/>
    <property type="project" value="UniProtKB-UniRule"/>
</dbReference>
<feature type="active site" description="O-(3'-phospho-DNA)-tyrosine intermediate" evidence="9">
    <location>
        <position position="318"/>
    </location>
</feature>
<dbReference type="GO" id="GO:0051301">
    <property type="term" value="P:cell division"/>
    <property type="evidence" value="ECO:0007669"/>
    <property type="project" value="UniProtKB-KW"/>
</dbReference>
<evidence type="ECO:0000256" key="1">
    <source>
        <dbReference type="ARBA" id="ARBA00004496"/>
    </source>
</evidence>
<dbReference type="InterPro" id="IPR004107">
    <property type="entry name" value="Integrase_SAM-like_N"/>
</dbReference>
<dbReference type="HOGENOM" id="CLU_027562_9_0_5"/>
<feature type="compositionally biased region" description="Gly residues" evidence="10">
    <location>
        <begin position="1"/>
        <end position="20"/>
    </location>
</feature>
<feature type="domain" description="Tyr recombinase" evidence="11">
    <location>
        <begin position="140"/>
        <end position="331"/>
    </location>
</feature>
<protein>
    <recommendedName>
        <fullName evidence="9">Tyrosine recombinase XerC</fullName>
    </recommendedName>
</protein>
<evidence type="ECO:0000256" key="2">
    <source>
        <dbReference type="ARBA" id="ARBA00022490"/>
    </source>
</evidence>
<proteinExistence type="inferred from homology"/>
<dbReference type="PROSITE" id="PS51898">
    <property type="entry name" value="TYR_RECOMBINASE"/>
    <property type="match status" value="1"/>
</dbReference>
<evidence type="ECO:0000256" key="5">
    <source>
        <dbReference type="ARBA" id="ARBA00022908"/>
    </source>
</evidence>
<feature type="active site" evidence="9">
    <location>
        <position position="181"/>
    </location>
</feature>
<dbReference type="eggNOG" id="COG4974">
    <property type="taxonomic scope" value="Bacteria"/>
</dbReference>
<evidence type="ECO:0000259" key="12">
    <source>
        <dbReference type="PROSITE" id="PS51900"/>
    </source>
</evidence>
<organism evidence="13 14">
    <name type="scientific">Pararhodospirillum photometricum DSM 122</name>
    <dbReference type="NCBI Taxonomy" id="1150469"/>
    <lineage>
        <taxon>Bacteria</taxon>
        <taxon>Pseudomonadati</taxon>
        <taxon>Pseudomonadota</taxon>
        <taxon>Alphaproteobacteria</taxon>
        <taxon>Rhodospirillales</taxon>
        <taxon>Rhodospirillaceae</taxon>
        <taxon>Pararhodospirillum</taxon>
    </lineage>
</organism>
<feature type="region of interest" description="Disordered" evidence="10">
    <location>
        <begin position="1"/>
        <end position="24"/>
    </location>
</feature>
<dbReference type="GO" id="GO:0006313">
    <property type="term" value="P:DNA transposition"/>
    <property type="evidence" value="ECO:0007669"/>
    <property type="project" value="UniProtKB-UniRule"/>
</dbReference>
<dbReference type="PANTHER" id="PTHR30349">
    <property type="entry name" value="PHAGE INTEGRASE-RELATED"/>
    <property type="match status" value="1"/>
</dbReference>
<feature type="active site" evidence="9">
    <location>
        <position position="283"/>
    </location>
</feature>
<sequence length="344" mass="36824">MRRLGAGGAGRGGPRPGRGSPGVARMREASVLPTGFGAQSEAFLEMMVAERGAAPRTLEAYHRDLVDYGAFLASHDATAVSVSRALVRAYLGGMAAAGLAPRTQARRLACLRQFHGFLRAERHREDDPTLGLEGPRQGRPLPRVLSEADVAALIAAANRVEGGRGVRLRALMELLYSTGLRVSELVGLPLAAVARDPEMMVVRGKGDKDRLVPLGEPARAAVRAWLAVRAETLPPEGPAQRRAQAFLFPSDAREGHLTRDGFAKMLGELAVAAGIPPSQVSPHVLRHCFASHMLSHGADLRGVQMLLGHADIATTQIYTHVLDERLSTLVRSAHPLAHARRPKA</sequence>
<dbReference type="EMBL" id="HE663493">
    <property type="protein sequence ID" value="CCG07998.1"/>
    <property type="molecule type" value="Genomic_DNA"/>
</dbReference>
<dbReference type="PANTHER" id="PTHR30349:SF90">
    <property type="entry name" value="TYROSINE RECOMBINASE XERD"/>
    <property type="match status" value="1"/>
</dbReference>
<dbReference type="AlphaFoldDB" id="H6SJ33"/>
<keyword evidence="4 9" id="KW-0159">Chromosome partition</keyword>
<dbReference type="InterPro" id="IPR013762">
    <property type="entry name" value="Integrase-like_cat_sf"/>
</dbReference>
<keyword evidence="14" id="KW-1185">Reference proteome</keyword>
<dbReference type="KEGG" id="rpm:RSPPHO_01372"/>
<dbReference type="GO" id="GO:0007059">
    <property type="term" value="P:chromosome segregation"/>
    <property type="evidence" value="ECO:0007669"/>
    <property type="project" value="UniProtKB-UniRule"/>
</dbReference>
<dbReference type="PATRIC" id="fig|1150469.3.peg.1548"/>
<dbReference type="InterPro" id="IPR050090">
    <property type="entry name" value="Tyrosine_recombinase_XerCD"/>
</dbReference>
<dbReference type="PROSITE" id="PS51900">
    <property type="entry name" value="CB"/>
    <property type="match status" value="1"/>
</dbReference>
<dbReference type="Gene3D" id="1.10.443.10">
    <property type="entry name" value="Intergrase catalytic core"/>
    <property type="match status" value="1"/>
</dbReference>
<keyword evidence="3 9" id="KW-0132">Cell division</keyword>
<evidence type="ECO:0000313" key="13">
    <source>
        <dbReference type="EMBL" id="CCG07998.1"/>
    </source>
</evidence>
<accession>H6SJ33</accession>
<feature type="domain" description="Core-binding (CB)" evidence="12">
    <location>
        <begin position="34"/>
        <end position="119"/>
    </location>
</feature>
<dbReference type="GO" id="GO:0005737">
    <property type="term" value="C:cytoplasm"/>
    <property type="evidence" value="ECO:0007669"/>
    <property type="project" value="UniProtKB-SubCell"/>
</dbReference>
<dbReference type="Pfam" id="PF02899">
    <property type="entry name" value="Phage_int_SAM_1"/>
    <property type="match status" value="1"/>
</dbReference>
<dbReference type="NCBIfam" id="NF001399">
    <property type="entry name" value="PRK00283.1"/>
    <property type="match status" value="1"/>
</dbReference>
<dbReference type="InterPro" id="IPR044068">
    <property type="entry name" value="CB"/>
</dbReference>
<evidence type="ECO:0000256" key="4">
    <source>
        <dbReference type="ARBA" id="ARBA00022829"/>
    </source>
</evidence>
<dbReference type="InterPro" id="IPR010998">
    <property type="entry name" value="Integrase_recombinase_N"/>
</dbReference>
<dbReference type="SUPFAM" id="SSF56349">
    <property type="entry name" value="DNA breaking-rejoining enzymes"/>
    <property type="match status" value="1"/>
</dbReference>
<evidence type="ECO:0000256" key="8">
    <source>
        <dbReference type="ARBA" id="ARBA00023306"/>
    </source>
</evidence>
<dbReference type="HAMAP" id="MF_01808">
    <property type="entry name" value="Recomb_XerC_XerD"/>
    <property type="match status" value="1"/>
</dbReference>
<evidence type="ECO:0000256" key="3">
    <source>
        <dbReference type="ARBA" id="ARBA00022618"/>
    </source>
</evidence>
<keyword evidence="6 9" id="KW-0238">DNA-binding</keyword>
<gene>
    <name evidence="9" type="primary">xerC</name>
    <name evidence="13" type="ORF">RSPPHO_01372</name>
</gene>
<comment type="similarity">
    <text evidence="9">Belongs to the 'phage' integrase family. XerC subfamily.</text>
</comment>
<evidence type="ECO:0000259" key="11">
    <source>
        <dbReference type="PROSITE" id="PS51898"/>
    </source>
</evidence>
<evidence type="ECO:0000256" key="9">
    <source>
        <dbReference type="HAMAP-Rule" id="MF_01808"/>
    </source>
</evidence>